<feature type="domain" description="WCX" evidence="3">
    <location>
        <begin position="235"/>
        <end position="312"/>
    </location>
</feature>
<dbReference type="PANTHER" id="PTHR34580:SF9">
    <property type="entry name" value="SLL5097 PROTEIN"/>
    <property type="match status" value="1"/>
</dbReference>
<sequence length="326" mass="38887">MEKFLRWLRILYAIQARPGITVKELAEKCEVRERTIYRDLEQLYVIAPIINEGHGKGYRFRGQFYITPLNWTEQEALAFSMLPSLIDESKMPPGFRTAYDKVMATYVRERKERAMNILERISEIIQMGTPAYREEGPNFLAEMIQAILESRTIHTVYHTQSRDELTVRDIDPYVLVPREQRFYVIGYCHKAREVRTFRLSRFRDVQLTDRTFDKGSFNLRQYLKNTWSIERGNDVIHFKVRFSRDVARYIKEEEMFVRPRMTDLPDGGMLFEVTLNRDREFLNWVMQYGPSAEILQPAKYRRLMRRRLKQWLAMYEDADDGDDGGS</sequence>
<reference evidence="4 5" key="1">
    <citation type="submission" date="2016-12" db="EMBL/GenBank/DDBJ databases">
        <title>Candidatus Reconcilibacillus cellulovorans genome.</title>
        <authorList>
            <person name="Kolinko S."/>
            <person name="Wu Y.-W."/>
            <person name="Tachea F."/>
            <person name="Denzel E."/>
            <person name="Hiras J."/>
            <person name="Baecker N."/>
            <person name="Chan L.J."/>
            <person name="Eichorst S.A."/>
            <person name="Frey D."/>
            <person name="Adams P.D."/>
            <person name="Pray T."/>
            <person name="Tanjore D."/>
            <person name="Petzold C.J."/>
            <person name="Gladden J.M."/>
            <person name="Simmons B.A."/>
            <person name="Singer S.W."/>
        </authorList>
    </citation>
    <scope>NUCLEOTIDE SEQUENCE [LARGE SCALE GENOMIC DNA]</scope>
    <source>
        <strain evidence="4">JTherm</strain>
    </source>
</reference>
<evidence type="ECO:0000259" key="2">
    <source>
        <dbReference type="Pfam" id="PF13280"/>
    </source>
</evidence>
<organism evidence="4 5">
    <name type="scientific">Candidatus Reconcilbacillus cellulovorans</name>
    <dbReference type="NCBI Taxonomy" id="1906605"/>
    <lineage>
        <taxon>Bacteria</taxon>
        <taxon>Bacillati</taxon>
        <taxon>Bacillota</taxon>
        <taxon>Bacilli</taxon>
        <taxon>Bacillales</taxon>
        <taxon>Paenibacillaceae</taxon>
        <taxon>Candidatus Reconcilbacillus</taxon>
    </lineage>
</organism>
<gene>
    <name evidence="4" type="ORF">BLM47_06615</name>
</gene>
<dbReference type="Proteomes" id="UP000243688">
    <property type="component" value="Unassembled WGS sequence"/>
</dbReference>
<name>A0A2A6E0U1_9BACL</name>
<evidence type="ECO:0000259" key="3">
    <source>
        <dbReference type="Pfam" id="PF25583"/>
    </source>
</evidence>
<dbReference type="PROSITE" id="PS52050">
    <property type="entry name" value="WYL"/>
    <property type="match status" value="1"/>
</dbReference>
<proteinExistence type="predicted"/>
<comment type="caution">
    <text evidence="4">The sequence shown here is derived from an EMBL/GenBank/DDBJ whole genome shotgun (WGS) entry which is preliminary data.</text>
</comment>
<dbReference type="SUPFAM" id="SSF46785">
    <property type="entry name" value="Winged helix' DNA-binding domain"/>
    <property type="match status" value="1"/>
</dbReference>
<dbReference type="Pfam" id="PF13280">
    <property type="entry name" value="WYL"/>
    <property type="match status" value="1"/>
</dbReference>
<dbReference type="PANTHER" id="PTHR34580">
    <property type="match status" value="1"/>
</dbReference>
<evidence type="ECO:0000313" key="5">
    <source>
        <dbReference type="Proteomes" id="UP000243688"/>
    </source>
</evidence>
<accession>A0A2A6E0U1</accession>
<feature type="domain" description="WYL" evidence="2">
    <location>
        <begin position="140"/>
        <end position="206"/>
    </location>
</feature>
<dbReference type="Gene3D" id="1.10.10.10">
    <property type="entry name" value="Winged helix-like DNA-binding domain superfamily/Winged helix DNA-binding domain"/>
    <property type="match status" value="1"/>
</dbReference>
<feature type="domain" description="Helix-turn-helix type 11" evidence="1">
    <location>
        <begin position="6"/>
        <end position="58"/>
    </location>
</feature>
<dbReference type="InterPro" id="IPR013196">
    <property type="entry name" value="HTH_11"/>
</dbReference>
<dbReference type="InterPro" id="IPR057727">
    <property type="entry name" value="WCX_dom"/>
</dbReference>
<dbReference type="PIRSF" id="PIRSF016838">
    <property type="entry name" value="PafC"/>
    <property type="match status" value="1"/>
</dbReference>
<dbReference type="AlphaFoldDB" id="A0A2A6E0U1"/>
<dbReference type="InterPro" id="IPR026881">
    <property type="entry name" value="WYL_dom"/>
</dbReference>
<dbReference type="InterPro" id="IPR036390">
    <property type="entry name" value="WH_DNA-bd_sf"/>
</dbReference>
<dbReference type="InterPro" id="IPR028349">
    <property type="entry name" value="PafC-like"/>
</dbReference>
<evidence type="ECO:0000259" key="1">
    <source>
        <dbReference type="Pfam" id="PF08279"/>
    </source>
</evidence>
<dbReference type="Pfam" id="PF08279">
    <property type="entry name" value="HTH_11"/>
    <property type="match status" value="1"/>
</dbReference>
<dbReference type="InterPro" id="IPR036388">
    <property type="entry name" value="WH-like_DNA-bd_sf"/>
</dbReference>
<evidence type="ECO:0000313" key="4">
    <source>
        <dbReference type="EMBL" id="PDO10542.1"/>
    </source>
</evidence>
<dbReference type="Pfam" id="PF25583">
    <property type="entry name" value="WCX"/>
    <property type="match status" value="1"/>
</dbReference>
<protein>
    <submittedName>
        <fullName evidence="4">Transcriptional regulator</fullName>
    </submittedName>
</protein>
<dbReference type="InterPro" id="IPR051534">
    <property type="entry name" value="CBASS_pafABC_assoc_protein"/>
</dbReference>
<dbReference type="EMBL" id="MOXJ01000013">
    <property type="protein sequence ID" value="PDO10542.1"/>
    <property type="molecule type" value="Genomic_DNA"/>
</dbReference>